<dbReference type="GO" id="GO:0004565">
    <property type="term" value="F:beta-galactosidase activity"/>
    <property type="evidence" value="ECO:0007669"/>
    <property type="project" value="InterPro"/>
</dbReference>
<dbReference type="Gene3D" id="3.40.50.880">
    <property type="match status" value="1"/>
</dbReference>
<accession>A0A841K627</accession>
<keyword evidence="3" id="KW-1185">Reference proteome</keyword>
<name>A0A841K627_9BACT</name>
<evidence type="ECO:0000259" key="1">
    <source>
        <dbReference type="Pfam" id="PF08532"/>
    </source>
</evidence>
<dbReference type="GO" id="GO:0005975">
    <property type="term" value="P:carbohydrate metabolic process"/>
    <property type="evidence" value="ECO:0007669"/>
    <property type="project" value="InterPro"/>
</dbReference>
<sequence length="749" mass="84126">MLNRRTFLKAGAGAVPVAAAIDALNPFSTLSAEETVAAPSGGPQAKLAPLPQRMPAIDPATLSWQQRIRRVGQSNMTEHDPAVMNIEEWADYWHSAEVDIVFISVTGILAFYPSKVKFHRHGKFLNGRDFFGECVAAAKKRNMRVVARMSPDLNWGDALEAHPEWAMRNKDGSVQFSGEEPRLFKTCMFSTYMDDYIPAIMREINSLYDVDCFYTNGWPPLGTLPDCHCAICSTLPASGTPAYWHAFTDRVLDLWQRYDAIAKEKKQESFFFANSGGNVRGGPNLDRLGKVAAWFQADNQGRTYEDAAVWGCSLQGRVCQAVLDGKFATNVTAAYSTGTPGWRNASKNPDEARMWLNESLASGMAPYYHFVGSEKGFGEDRRWQKVGTDYFRWTARHDAHFTYRRSMANIGVVIGQSTQLLYPGPSTVHSRAYMHETTQGIYDALLRGRFAFDFVHEDRLDAEHLGKYRALVLPNIAMLSERQCEQIGQYAKSGGSIMTSFETSLYDENLNRRADFGLADLLGIHRAGDVIGTNGNPYYARIESPDKLPLHPILEGFTDTNWLPGAENRVPLKPVDNPVLTVVPGFVRYPPELAYPPVSHTDQPAVILRESGRSRMAYFPGDIERTYWLTGHGDLLRLLHNTLSWVTNDERVVHIEGEGFVEMFCWETVPGYSVHILNYTSPDAQHGWMQSTYPLGPQTIRLQLPRDVRVKSVELLRAEQNLTFHLEGQTLQFTVPRVEDYEVAAITIA</sequence>
<dbReference type="CDD" id="cd03143">
    <property type="entry name" value="A4_beta-galactosidase_middle_domain"/>
    <property type="match status" value="1"/>
</dbReference>
<feature type="domain" description="Beta-galactosidase trimerisation" evidence="1">
    <location>
        <begin position="434"/>
        <end position="511"/>
    </location>
</feature>
<comment type="caution">
    <text evidence="2">The sequence shown here is derived from an EMBL/GenBank/DDBJ whole genome shotgun (WGS) entry which is preliminary data.</text>
</comment>
<dbReference type="RefSeq" id="WP_050059872.1">
    <property type="nucleotide sequence ID" value="NZ_JACHEK010000015.1"/>
</dbReference>
<evidence type="ECO:0000313" key="2">
    <source>
        <dbReference type="EMBL" id="MBB6147409.1"/>
    </source>
</evidence>
<gene>
    <name evidence="2" type="ORF">HNQ77_005405</name>
</gene>
<dbReference type="Pfam" id="PF14871">
    <property type="entry name" value="GHL6"/>
    <property type="match status" value="1"/>
</dbReference>
<reference evidence="2 3" key="1">
    <citation type="submission" date="2020-08" db="EMBL/GenBank/DDBJ databases">
        <title>Genomic Encyclopedia of Type Strains, Phase IV (KMG-IV): sequencing the most valuable type-strain genomes for metagenomic binning, comparative biology and taxonomic classification.</title>
        <authorList>
            <person name="Goeker M."/>
        </authorList>
    </citation>
    <scope>NUCLEOTIDE SEQUENCE [LARGE SCALE GENOMIC DNA]</scope>
    <source>
        <strain evidence="2 3">DSM 103733</strain>
    </source>
</reference>
<proteinExistence type="predicted"/>
<evidence type="ECO:0000313" key="3">
    <source>
        <dbReference type="Proteomes" id="UP000538666"/>
    </source>
</evidence>
<dbReference type="InterPro" id="IPR017853">
    <property type="entry name" value="GH"/>
</dbReference>
<dbReference type="Proteomes" id="UP000538666">
    <property type="component" value="Unassembled WGS sequence"/>
</dbReference>
<protein>
    <recommendedName>
        <fullName evidence="1">Beta-galactosidase trimerisation domain-containing protein</fullName>
    </recommendedName>
</protein>
<dbReference type="InterPro" id="IPR013738">
    <property type="entry name" value="Beta_galactosidase_Trimer"/>
</dbReference>
<dbReference type="Gene3D" id="3.20.20.80">
    <property type="entry name" value="Glycosidases"/>
    <property type="match status" value="1"/>
</dbReference>
<dbReference type="InterPro" id="IPR028212">
    <property type="entry name" value="GHL6"/>
</dbReference>
<dbReference type="AlphaFoldDB" id="A0A841K627"/>
<dbReference type="EMBL" id="JACHEK010000015">
    <property type="protein sequence ID" value="MBB6147409.1"/>
    <property type="molecule type" value="Genomic_DNA"/>
</dbReference>
<dbReference type="InterPro" id="IPR006311">
    <property type="entry name" value="TAT_signal"/>
</dbReference>
<dbReference type="SUPFAM" id="SSF51445">
    <property type="entry name" value="(Trans)glycosidases"/>
    <property type="match status" value="1"/>
</dbReference>
<organism evidence="2 3">
    <name type="scientific">Silvibacterium bohemicum</name>
    <dbReference type="NCBI Taxonomy" id="1577686"/>
    <lineage>
        <taxon>Bacteria</taxon>
        <taxon>Pseudomonadati</taxon>
        <taxon>Acidobacteriota</taxon>
        <taxon>Terriglobia</taxon>
        <taxon>Terriglobales</taxon>
        <taxon>Acidobacteriaceae</taxon>
        <taxon>Silvibacterium</taxon>
    </lineage>
</organism>
<dbReference type="OrthoDB" id="2484600at2"/>
<dbReference type="PROSITE" id="PS51318">
    <property type="entry name" value="TAT"/>
    <property type="match status" value="1"/>
</dbReference>
<dbReference type="InterPro" id="IPR029062">
    <property type="entry name" value="Class_I_gatase-like"/>
</dbReference>
<dbReference type="Pfam" id="PF08532">
    <property type="entry name" value="Glyco_hydro_42M"/>
    <property type="match status" value="1"/>
</dbReference>
<dbReference type="SUPFAM" id="SSF52317">
    <property type="entry name" value="Class I glutamine amidotransferase-like"/>
    <property type="match status" value="1"/>
</dbReference>